<proteinExistence type="predicted"/>
<sequence length="294" mass="32389">MSRQFDDTRTIVQLGFKDSDQDTYHLEVERGEEAYHALGTTFRETLDARLAYIPSVSALHRPGSRTAYVQSDSSEGREGMHDVQEANGDEQPRHPIKPISRNGERETTAGQSSRRWIASSKDAYLFLNLRPLWSFVRNVVKDNSERSACKISGDVNSGMVYITSISASGTSAVNDTCCWHEGHVKGDLDTLDSDGSYAQAPTPAVDEGRVQGRRSVIMNPDEHILEKMGDMDGVVNVGRSSTAPSTTSGSYSRRCVTCAGGLLDCLIVQRIFRSDHDGSMGNRCVRKSKVHVLQ</sequence>
<evidence type="ECO:0000256" key="1">
    <source>
        <dbReference type="SAM" id="MobiDB-lite"/>
    </source>
</evidence>
<name>A0A8H4VIS6_9AGAR</name>
<gene>
    <name evidence="2" type="ORF">D9613_012968</name>
</gene>
<feature type="region of interest" description="Disordered" evidence="1">
    <location>
        <begin position="63"/>
        <end position="113"/>
    </location>
</feature>
<dbReference type="AlphaFoldDB" id="A0A8H4VIS6"/>
<evidence type="ECO:0000313" key="3">
    <source>
        <dbReference type="Proteomes" id="UP000521872"/>
    </source>
</evidence>
<dbReference type="EMBL" id="JAACJL010000051">
    <property type="protein sequence ID" value="KAF4612491.1"/>
    <property type="molecule type" value="Genomic_DNA"/>
</dbReference>
<evidence type="ECO:0000313" key="2">
    <source>
        <dbReference type="EMBL" id="KAF4612491.1"/>
    </source>
</evidence>
<organism evidence="2 3">
    <name type="scientific">Agrocybe pediades</name>
    <dbReference type="NCBI Taxonomy" id="84607"/>
    <lineage>
        <taxon>Eukaryota</taxon>
        <taxon>Fungi</taxon>
        <taxon>Dikarya</taxon>
        <taxon>Basidiomycota</taxon>
        <taxon>Agaricomycotina</taxon>
        <taxon>Agaricomycetes</taxon>
        <taxon>Agaricomycetidae</taxon>
        <taxon>Agaricales</taxon>
        <taxon>Agaricineae</taxon>
        <taxon>Strophariaceae</taxon>
        <taxon>Agrocybe</taxon>
    </lineage>
</organism>
<protein>
    <submittedName>
        <fullName evidence="2">Uncharacterized protein</fullName>
    </submittedName>
</protein>
<accession>A0A8H4VIS6</accession>
<reference evidence="2 3" key="1">
    <citation type="submission" date="2019-12" db="EMBL/GenBank/DDBJ databases">
        <authorList>
            <person name="Floudas D."/>
            <person name="Bentzer J."/>
            <person name="Ahren D."/>
            <person name="Johansson T."/>
            <person name="Persson P."/>
            <person name="Tunlid A."/>
        </authorList>
    </citation>
    <scope>NUCLEOTIDE SEQUENCE [LARGE SCALE GENOMIC DNA]</scope>
    <source>
        <strain evidence="2 3">CBS 102.39</strain>
    </source>
</reference>
<keyword evidence="3" id="KW-1185">Reference proteome</keyword>
<dbReference type="Proteomes" id="UP000521872">
    <property type="component" value="Unassembled WGS sequence"/>
</dbReference>
<comment type="caution">
    <text evidence="2">The sequence shown here is derived from an EMBL/GenBank/DDBJ whole genome shotgun (WGS) entry which is preliminary data.</text>
</comment>
<feature type="compositionally biased region" description="Basic and acidic residues" evidence="1">
    <location>
        <begin position="74"/>
        <end position="84"/>
    </location>
</feature>